<dbReference type="GO" id="GO:0009523">
    <property type="term" value="C:photosystem II"/>
    <property type="evidence" value="ECO:0007669"/>
    <property type="project" value="InterPro"/>
</dbReference>
<name>A0AAW1QW30_9CHLO</name>
<reference evidence="1 2" key="1">
    <citation type="journal article" date="2024" name="Nat. Commun.">
        <title>Phylogenomics reveals the evolutionary origins of lichenization in chlorophyte algae.</title>
        <authorList>
            <person name="Puginier C."/>
            <person name="Libourel C."/>
            <person name="Otte J."/>
            <person name="Skaloud P."/>
            <person name="Haon M."/>
            <person name="Grisel S."/>
            <person name="Petersen M."/>
            <person name="Berrin J.G."/>
            <person name="Delaux P.M."/>
            <person name="Dal Grande F."/>
            <person name="Keller J."/>
        </authorList>
    </citation>
    <scope>NUCLEOTIDE SEQUENCE [LARGE SCALE GENOMIC DNA]</scope>
    <source>
        <strain evidence="1 2">SAG 245.80</strain>
    </source>
</reference>
<dbReference type="InterPro" id="IPR038450">
    <property type="entry name" value="PSII_Psb27_sf"/>
</dbReference>
<dbReference type="GO" id="GO:0009543">
    <property type="term" value="C:chloroplast thylakoid lumen"/>
    <property type="evidence" value="ECO:0007669"/>
    <property type="project" value="TreeGrafter"/>
</dbReference>
<dbReference type="Gene3D" id="1.20.58.810">
    <property type="entry name" value="Photosystem II Pbs27"/>
    <property type="match status" value="1"/>
</dbReference>
<comment type="caution">
    <text evidence="1">The sequence shown here is derived from an EMBL/GenBank/DDBJ whole genome shotgun (WGS) entry which is preliminary data.</text>
</comment>
<dbReference type="GO" id="GO:0010207">
    <property type="term" value="P:photosystem II assembly"/>
    <property type="evidence" value="ECO:0007669"/>
    <property type="project" value="InterPro"/>
</dbReference>
<dbReference type="Pfam" id="PF13326">
    <property type="entry name" value="PSII_Pbs27"/>
    <property type="match status" value="1"/>
</dbReference>
<evidence type="ECO:0000313" key="1">
    <source>
        <dbReference type="EMBL" id="KAK9825441.1"/>
    </source>
</evidence>
<dbReference type="EMBL" id="JALJOU010000074">
    <property type="protein sequence ID" value="KAK9825441.1"/>
    <property type="molecule type" value="Genomic_DNA"/>
</dbReference>
<protein>
    <submittedName>
        <fullName evidence="1">Uncharacterized protein</fullName>
    </submittedName>
</protein>
<dbReference type="PANTHER" id="PTHR34041">
    <property type="entry name" value="PHOTOSYSTEM II REPAIR PROTEIN PSB27-H1, CHLOROPLASTIC"/>
    <property type="match status" value="1"/>
</dbReference>
<dbReference type="PANTHER" id="PTHR34041:SF3">
    <property type="entry name" value="PHOTOSYSTEM II D1 PRECURSOR PROCESSING PROTEIN PSB27-H2, CHLOROPLASTIC"/>
    <property type="match status" value="1"/>
</dbReference>
<dbReference type="GO" id="GO:0010206">
    <property type="term" value="P:photosystem II repair"/>
    <property type="evidence" value="ECO:0007669"/>
    <property type="project" value="InterPro"/>
</dbReference>
<sequence length="174" mass="19257">MLTCRCRRRQQCQTTCRAPGKEPSGTACLRRRAALLSLGLAAAWRPLATHADVLGLAEPSPTNLPKGYPEFALKLVGALRDAVELDLEGADEREVRRKADPAKALVKEWVSRWRDERTVTSEASYKQISAALQQLGEFYMRKGQRARLPRADGDQLLRRLGAAELALPPRPGSV</sequence>
<keyword evidence="2" id="KW-1185">Reference proteome</keyword>
<dbReference type="AlphaFoldDB" id="A0AAW1QW30"/>
<dbReference type="HAMAP" id="MF_01481">
    <property type="entry name" value="PSII_Psb27"/>
    <property type="match status" value="1"/>
</dbReference>
<gene>
    <name evidence="1" type="ORF">WJX81_008200</name>
</gene>
<proteinExistence type="inferred from homology"/>
<accession>A0AAW1QW30</accession>
<evidence type="ECO:0000313" key="2">
    <source>
        <dbReference type="Proteomes" id="UP001445335"/>
    </source>
</evidence>
<organism evidence="1 2">
    <name type="scientific">Elliptochloris bilobata</name>
    <dbReference type="NCBI Taxonomy" id="381761"/>
    <lineage>
        <taxon>Eukaryota</taxon>
        <taxon>Viridiplantae</taxon>
        <taxon>Chlorophyta</taxon>
        <taxon>core chlorophytes</taxon>
        <taxon>Trebouxiophyceae</taxon>
        <taxon>Trebouxiophyceae incertae sedis</taxon>
        <taxon>Elliptochloris clade</taxon>
        <taxon>Elliptochloris</taxon>
    </lineage>
</organism>
<dbReference type="InterPro" id="IPR025585">
    <property type="entry name" value="PSII_Psb27"/>
</dbReference>
<dbReference type="Proteomes" id="UP001445335">
    <property type="component" value="Unassembled WGS sequence"/>
</dbReference>